<comment type="caution">
    <text evidence="2">The sequence shown here is derived from an EMBL/GenBank/DDBJ whole genome shotgun (WGS) entry which is preliminary data.</text>
</comment>
<gene>
    <name evidence="2" type="ORF">COV23_02530</name>
</gene>
<dbReference type="InterPro" id="IPR025669">
    <property type="entry name" value="AAA_dom"/>
</dbReference>
<evidence type="ECO:0000313" key="3">
    <source>
        <dbReference type="Proteomes" id="UP000231602"/>
    </source>
</evidence>
<dbReference type="InterPro" id="IPR050678">
    <property type="entry name" value="DNA_Partitioning_ATPase"/>
</dbReference>
<evidence type="ECO:0000313" key="2">
    <source>
        <dbReference type="EMBL" id="PIR43952.1"/>
    </source>
</evidence>
<protein>
    <recommendedName>
        <fullName evidence="1">AAA domain-containing protein</fullName>
    </recommendedName>
</protein>
<dbReference type="CDD" id="cd02042">
    <property type="entry name" value="ParAB_family"/>
    <property type="match status" value="1"/>
</dbReference>
<dbReference type="Proteomes" id="UP000231602">
    <property type="component" value="Unassembled WGS sequence"/>
</dbReference>
<dbReference type="AlphaFoldDB" id="A0A2H0RBN8"/>
<evidence type="ECO:0000259" key="1">
    <source>
        <dbReference type="Pfam" id="PF13614"/>
    </source>
</evidence>
<dbReference type="Pfam" id="PF13614">
    <property type="entry name" value="AAA_31"/>
    <property type="match status" value="1"/>
</dbReference>
<dbReference type="InterPro" id="IPR027417">
    <property type="entry name" value="P-loop_NTPase"/>
</dbReference>
<dbReference type="PANTHER" id="PTHR13696:SF52">
    <property type="entry name" value="PARA FAMILY PROTEIN CT_582"/>
    <property type="match status" value="1"/>
</dbReference>
<proteinExistence type="predicted"/>
<name>A0A2H0RBN8_9BACT</name>
<feature type="domain" description="AAA" evidence="1">
    <location>
        <begin position="3"/>
        <end position="178"/>
    </location>
</feature>
<dbReference type="SUPFAM" id="SSF52540">
    <property type="entry name" value="P-loop containing nucleoside triphosphate hydrolases"/>
    <property type="match status" value="1"/>
</dbReference>
<organism evidence="2 3">
    <name type="scientific">Candidatus Wolfebacteria bacterium CG10_big_fil_rev_8_21_14_0_10_31_9</name>
    <dbReference type="NCBI Taxonomy" id="1975070"/>
    <lineage>
        <taxon>Bacteria</taxon>
        <taxon>Candidatus Wolfeibacteriota</taxon>
    </lineage>
</organism>
<sequence>MSRVIAIYNQKGGVAKTTTCVNLAAYLALAGKKVLLVDFDPQANASFSLGFIPDLNTESVYHGLFNLTSIENLIKPTNLFNYHFIPSSQHLAGALVELINIEEREYQLRKFIDKVRDQYDYILIDLPPSLSLLTINGLVAADEVIIPMQAQYLSLEGLSQMLEVVNMINTNLSNNLKIAGAVITMYYGNEQGANKEMADEILKKFSENFSHNVFQSRIPWSVSLAEAPSLGRPVVLYNPVSEGAKAYEMLAKELIEQEIKN</sequence>
<dbReference type="FunFam" id="3.40.50.300:FF:000285">
    <property type="entry name" value="Sporulation initiation inhibitor Soj"/>
    <property type="match status" value="1"/>
</dbReference>
<dbReference type="PANTHER" id="PTHR13696">
    <property type="entry name" value="P-LOOP CONTAINING NUCLEOSIDE TRIPHOSPHATE HYDROLASE"/>
    <property type="match status" value="1"/>
</dbReference>
<dbReference type="EMBL" id="PCXV01000043">
    <property type="protein sequence ID" value="PIR43952.1"/>
    <property type="molecule type" value="Genomic_DNA"/>
</dbReference>
<reference evidence="2 3" key="1">
    <citation type="submission" date="2017-09" db="EMBL/GenBank/DDBJ databases">
        <title>Depth-based differentiation of microbial function through sediment-hosted aquifers and enrichment of novel symbionts in the deep terrestrial subsurface.</title>
        <authorList>
            <person name="Probst A.J."/>
            <person name="Ladd B."/>
            <person name="Jarett J.K."/>
            <person name="Geller-Mcgrath D.E."/>
            <person name="Sieber C.M."/>
            <person name="Emerson J.B."/>
            <person name="Anantharaman K."/>
            <person name="Thomas B.C."/>
            <person name="Malmstrom R."/>
            <person name="Stieglmeier M."/>
            <person name="Klingl A."/>
            <person name="Woyke T."/>
            <person name="Ryan C.M."/>
            <person name="Banfield J.F."/>
        </authorList>
    </citation>
    <scope>NUCLEOTIDE SEQUENCE [LARGE SCALE GENOMIC DNA]</scope>
    <source>
        <strain evidence="2">CG10_big_fil_rev_8_21_14_0_10_31_9</strain>
    </source>
</reference>
<dbReference type="PIRSF" id="PIRSF009320">
    <property type="entry name" value="Nuc_binding_HP_1000"/>
    <property type="match status" value="1"/>
</dbReference>
<dbReference type="Gene3D" id="3.40.50.300">
    <property type="entry name" value="P-loop containing nucleotide triphosphate hydrolases"/>
    <property type="match status" value="1"/>
</dbReference>
<accession>A0A2H0RBN8</accession>